<organism evidence="2 3">
    <name type="scientific">Candidatus Sungiibacteriota bacterium</name>
    <dbReference type="NCBI Taxonomy" id="2750080"/>
    <lineage>
        <taxon>Bacteria</taxon>
        <taxon>Candidatus Sungiibacteriota</taxon>
    </lineage>
</organism>
<proteinExistence type="predicted"/>
<keyword evidence="1" id="KW-0812">Transmembrane</keyword>
<comment type="caution">
    <text evidence="2">The sequence shown here is derived from an EMBL/GenBank/DDBJ whole genome shotgun (WGS) entry which is preliminary data.</text>
</comment>
<evidence type="ECO:0008006" key="4">
    <source>
        <dbReference type="Google" id="ProtNLM"/>
    </source>
</evidence>
<feature type="transmembrane region" description="Helical" evidence="1">
    <location>
        <begin position="47"/>
        <end position="64"/>
    </location>
</feature>
<reference evidence="2" key="1">
    <citation type="submission" date="2020-07" db="EMBL/GenBank/DDBJ databases">
        <title>Huge and variable diversity of episymbiotic CPR bacteria and DPANN archaea in groundwater ecosystems.</title>
        <authorList>
            <person name="He C.Y."/>
            <person name="Keren R."/>
            <person name="Whittaker M."/>
            <person name="Farag I.F."/>
            <person name="Doudna J."/>
            <person name="Cate J.H.D."/>
            <person name="Banfield J.F."/>
        </authorList>
    </citation>
    <scope>NUCLEOTIDE SEQUENCE</scope>
    <source>
        <strain evidence="2">NC_groundwater_972_Pr1_S-0.2um_49_27</strain>
    </source>
</reference>
<dbReference type="Proteomes" id="UP000808388">
    <property type="component" value="Unassembled WGS sequence"/>
</dbReference>
<evidence type="ECO:0000313" key="3">
    <source>
        <dbReference type="Proteomes" id="UP000808388"/>
    </source>
</evidence>
<dbReference type="EMBL" id="JACQCQ010000009">
    <property type="protein sequence ID" value="MBI3627537.1"/>
    <property type="molecule type" value="Genomic_DNA"/>
</dbReference>
<evidence type="ECO:0000313" key="2">
    <source>
        <dbReference type="EMBL" id="MBI3627537.1"/>
    </source>
</evidence>
<accession>A0A9D6LRS5</accession>
<name>A0A9D6LRS5_9BACT</name>
<sequence length="180" mass="20707">MPDRRVIDLKNSIAATESDAEENSDSFFSILHSWRAPEYHHIPKERNWYIAGAIIAGSLLVYSLMTANYFFAIFTLLATFIVYTYSVRLPKEMYGAITSHGVQINNRLYGFEDLNSFWIFYEPGGIKELSLESKKAVMPYIRLPLGDAEPVKIREILVQYVPEVRHEESLAETLSRFIGF</sequence>
<protein>
    <recommendedName>
        <fullName evidence="4">DUF5673 domain-containing protein</fullName>
    </recommendedName>
</protein>
<dbReference type="AlphaFoldDB" id="A0A9D6LRS5"/>
<keyword evidence="1" id="KW-1133">Transmembrane helix</keyword>
<feature type="transmembrane region" description="Helical" evidence="1">
    <location>
        <begin position="70"/>
        <end position="87"/>
    </location>
</feature>
<gene>
    <name evidence="2" type="ORF">HY220_02185</name>
</gene>
<keyword evidence="1" id="KW-0472">Membrane</keyword>
<evidence type="ECO:0000256" key="1">
    <source>
        <dbReference type="SAM" id="Phobius"/>
    </source>
</evidence>